<reference evidence="1" key="1">
    <citation type="submission" date="2016-04" db="EMBL/GenBank/DDBJ databases">
        <authorList>
            <person name="Calderon-Fernandez G.M.Sr."/>
        </authorList>
    </citation>
    <scope>NUCLEOTIDE SEQUENCE</scope>
    <source>
        <strain evidence="1">Int1</strain>
        <tissue evidence="1">Integument</tissue>
    </source>
</reference>
<reference evidence="1" key="2">
    <citation type="journal article" date="2017" name="J. Med. Entomol.">
        <title>Transcriptome Analysis of the Triatoma infestans (Hemiptera: Reduviidae) Integument.</title>
        <authorList>
            <person name="Calderon-Fernandez G.M."/>
            <person name="Moriconi D.E."/>
            <person name="Dulbecco A.B."/>
            <person name="Juarez M.P."/>
        </authorList>
    </citation>
    <scope>NUCLEOTIDE SEQUENCE</scope>
    <source>
        <strain evidence="1">Int1</strain>
        <tissue evidence="1">Integument</tissue>
    </source>
</reference>
<dbReference type="EMBL" id="GEMB01000666">
    <property type="protein sequence ID" value="JAS02469.1"/>
    <property type="molecule type" value="Transcribed_RNA"/>
</dbReference>
<dbReference type="AlphaFoldDB" id="A0A161MSQ7"/>
<sequence length="170" mass="19065">CGGVPRTATIKVIGRNMTTFTTEFGEYWRILLPGRYFLEVEANTECIPKTVAVEIPKQKAGKHLRPVIKNINLKLKWIDDIDEELEFEEKEEAAMEKESNTTFLDSTTEINGNGTMVSFSNRTLLHLVPRMESSVSLASSLSLSNSASVVILCLSLYLWNSCNYLPICKA</sequence>
<organism evidence="1">
    <name type="scientific">Triatoma infestans</name>
    <name type="common">Assassin bug</name>
    <dbReference type="NCBI Taxonomy" id="30076"/>
    <lineage>
        <taxon>Eukaryota</taxon>
        <taxon>Metazoa</taxon>
        <taxon>Ecdysozoa</taxon>
        <taxon>Arthropoda</taxon>
        <taxon>Hexapoda</taxon>
        <taxon>Insecta</taxon>
        <taxon>Pterygota</taxon>
        <taxon>Neoptera</taxon>
        <taxon>Paraneoptera</taxon>
        <taxon>Hemiptera</taxon>
        <taxon>Heteroptera</taxon>
        <taxon>Panheteroptera</taxon>
        <taxon>Cimicomorpha</taxon>
        <taxon>Reduviidae</taxon>
        <taxon>Triatominae</taxon>
        <taxon>Triatoma</taxon>
    </lineage>
</organism>
<name>A0A161MSQ7_TRIIF</name>
<dbReference type="SUPFAM" id="SSF49464">
    <property type="entry name" value="Carboxypeptidase regulatory domain-like"/>
    <property type="match status" value="1"/>
</dbReference>
<accession>A0A161MSQ7</accession>
<feature type="non-terminal residue" evidence="1">
    <location>
        <position position="1"/>
    </location>
</feature>
<keyword evidence="1" id="KW-0645">Protease</keyword>
<dbReference type="Gene3D" id="2.60.40.1120">
    <property type="entry name" value="Carboxypeptidase-like, regulatory domain"/>
    <property type="match status" value="1"/>
</dbReference>
<keyword evidence="1" id="KW-0378">Hydrolase</keyword>
<keyword evidence="1" id="KW-0121">Carboxypeptidase</keyword>
<proteinExistence type="predicted"/>
<protein>
    <submittedName>
        <fullName evidence="1">Carboxypeptidase d-like protein</fullName>
    </submittedName>
</protein>
<dbReference type="GO" id="GO:0004180">
    <property type="term" value="F:carboxypeptidase activity"/>
    <property type="evidence" value="ECO:0007669"/>
    <property type="project" value="UniProtKB-KW"/>
</dbReference>
<evidence type="ECO:0000313" key="1">
    <source>
        <dbReference type="EMBL" id="JAS02469.1"/>
    </source>
</evidence>
<dbReference type="InterPro" id="IPR008969">
    <property type="entry name" value="CarboxyPept-like_regulatory"/>
</dbReference>